<dbReference type="OrthoDB" id="2020758at2759"/>
<evidence type="ECO:0000256" key="5">
    <source>
        <dbReference type="ARBA" id="ARBA00022786"/>
    </source>
</evidence>
<reference evidence="11 12" key="1">
    <citation type="journal article" date="2018" name="Nat. Ecol. Evol.">
        <title>Pezizomycetes genomes reveal the molecular basis of ectomycorrhizal truffle lifestyle.</title>
        <authorList>
            <person name="Murat C."/>
            <person name="Payen T."/>
            <person name="Noel B."/>
            <person name="Kuo A."/>
            <person name="Morin E."/>
            <person name="Chen J."/>
            <person name="Kohler A."/>
            <person name="Krizsan K."/>
            <person name="Balestrini R."/>
            <person name="Da Silva C."/>
            <person name="Montanini B."/>
            <person name="Hainaut M."/>
            <person name="Levati E."/>
            <person name="Barry K.W."/>
            <person name="Belfiori B."/>
            <person name="Cichocki N."/>
            <person name="Clum A."/>
            <person name="Dockter R.B."/>
            <person name="Fauchery L."/>
            <person name="Guy J."/>
            <person name="Iotti M."/>
            <person name="Le Tacon F."/>
            <person name="Lindquist E.A."/>
            <person name="Lipzen A."/>
            <person name="Malagnac F."/>
            <person name="Mello A."/>
            <person name="Molinier V."/>
            <person name="Miyauchi S."/>
            <person name="Poulain J."/>
            <person name="Riccioni C."/>
            <person name="Rubini A."/>
            <person name="Sitrit Y."/>
            <person name="Splivallo R."/>
            <person name="Traeger S."/>
            <person name="Wang M."/>
            <person name="Zifcakova L."/>
            <person name="Wipf D."/>
            <person name="Zambonelli A."/>
            <person name="Paolocci F."/>
            <person name="Nowrousian M."/>
            <person name="Ottonello S."/>
            <person name="Baldrian P."/>
            <person name="Spatafora J.W."/>
            <person name="Henrissat B."/>
            <person name="Nagy L.G."/>
            <person name="Aury J.M."/>
            <person name="Wincker P."/>
            <person name="Grigoriev I.V."/>
            <person name="Bonfante P."/>
            <person name="Martin F.M."/>
        </authorList>
    </citation>
    <scope>NUCLEOTIDE SEQUENCE [LARGE SCALE GENOMIC DNA]</scope>
    <source>
        <strain evidence="11 12">ATCC MYA-4762</strain>
    </source>
</reference>
<dbReference type="GO" id="GO:0004843">
    <property type="term" value="F:cysteine-type deubiquitinase activity"/>
    <property type="evidence" value="ECO:0007669"/>
    <property type="project" value="UniProtKB-EC"/>
</dbReference>
<evidence type="ECO:0000313" key="11">
    <source>
        <dbReference type="EMBL" id="RPB29744.1"/>
    </source>
</evidence>
<feature type="transmembrane region" description="Helical" evidence="9">
    <location>
        <begin position="12"/>
        <end position="38"/>
    </location>
</feature>
<feature type="compositionally biased region" description="Basic and acidic residues" evidence="8">
    <location>
        <begin position="258"/>
        <end position="271"/>
    </location>
</feature>
<comment type="similarity">
    <text evidence="2">Belongs to the peptidase C19 family.</text>
</comment>
<evidence type="ECO:0000256" key="9">
    <source>
        <dbReference type="SAM" id="Phobius"/>
    </source>
</evidence>
<dbReference type="PROSITE" id="PS00973">
    <property type="entry name" value="USP_2"/>
    <property type="match status" value="1"/>
</dbReference>
<gene>
    <name evidence="11" type="ORF">L211DRAFT_844677</name>
</gene>
<protein>
    <recommendedName>
        <fullName evidence="3">ubiquitinyl hydrolase 1</fullName>
        <ecNumber evidence="3">3.4.19.12</ecNumber>
    </recommendedName>
</protein>
<dbReference type="Proteomes" id="UP000267821">
    <property type="component" value="Unassembled WGS sequence"/>
</dbReference>
<dbReference type="PANTHER" id="PTHR24006">
    <property type="entry name" value="UBIQUITIN CARBOXYL-TERMINAL HYDROLASE"/>
    <property type="match status" value="1"/>
</dbReference>
<dbReference type="PANTHER" id="PTHR24006:SF888">
    <property type="entry name" value="UBIQUITIN CARBOXYL-TERMINAL HYDROLASE 30"/>
    <property type="match status" value="1"/>
</dbReference>
<dbReference type="CDD" id="cd02662">
    <property type="entry name" value="Peptidase_C19F"/>
    <property type="match status" value="1"/>
</dbReference>
<dbReference type="PROSITE" id="PS50235">
    <property type="entry name" value="USP_3"/>
    <property type="match status" value="1"/>
</dbReference>
<keyword evidence="5" id="KW-0833">Ubl conjugation pathway</keyword>
<evidence type="ECO:0000256" key="4">
    <source>
        <dbReference type="ARBA" id="ARBA00022670"/>
    </source>
</evidence>
<dbReference type="InterPro" id="IPR018200">
    <property type="entry name" value="USP_CS"/>
</dbReference>
<proteinExistence type="inferred from homology"/>
<keyword evidence="6" id="KW-0378">Hydrolase</keyword>
<dbReference type="AlphaFoldDB" id="A0A3N4M3L4"/>
<dbReference type="EC" id="3.4.19.12" evidence="3"/>
<feature type="domain" description="USP" evidence="10">
    <location>
        <begin position="127"/>
        <end position="555"/>
    </location>
</feature>
<evidence type="ECO:0000256" key="8">
    <source>
        <dbReference type="SAM" id="MobiDB-lite"/>
    </source>
</evidence>
<dbReference type="GO" id="GO:0005634">
    <property type="term" value="C:nucleus"/>
    <property type="evidence" value="ECO:0007669"/>
    <property type="project" value="TreeGrafter"/>
</dbReference>
<evidence type="ECO:0000256" key="3">
    <source>
        <dbReference type="ARBA" id="ARBA00012759"/>
    </source>
</evidence>
<dbReference type="STRING" id="1051890.A0A3N4M3L4"/>
<dbReference type="InterPro" id="IPR050164">
    <property type="entry name" value="Peptidase_C19"/>
</dbReference>
<evidence type="ECO:0000256" key="7">
    <source>
        <dbReference type="ARBA" id="ARBA00022807"/>
    </source>
</evidence>
<feature type="region of interest" description="Disordered" evidence="8">
    <location>
        <begin position="674"/>
        <end position="694"/>
    </location>
</feature>
<dbReference type="FunCoup" id="A0A3N4M3L4">
    <property type="interactions" value="43"/>
</dbReference>
<evidence type="ECO:0000256" key="2">
    <source>
        <dbReference type="ARBA" id="ARBA00009085"/>
    </source>
</evidence>
<dbReference type="SUPFAM" id="SSF54001">
    <property type="entry name" value="Cysteine proteinases"/>
    <property type="match status" value="1"/>
</dbReference>
<dbReference type="GO" id="GO:0006508">
    <property type="term" value="P:proteolysis"/>
    <property type="evidence" value="ECO:0007669"/>
    <property type="project" value="UniProtKB-KW"/>
</dbReference>
<evidence type="ECO:0000313" key="12">
    <source>
        <dbReference type="Proteomes" id="UP000267821"/>
    </source>
</evidence>
<evidence type="ECO:0000256" key="6">
    <source>
        <dbReference type="ARBA" id="ARBA00022801"/>
    </source>
</evidence>
<feature type="region of interest" description="Disordered" evidence="8">
    <location>
        <begin position="773"/>
        <end position="818"/>
    </location>
</feature>
<evidence type="ECO:0000256" key="1">
    <source>
        <dbReference type="ARBA" id="ARBA00000707"/>
    </source>
</evidence>
<dbReference type="InterPro" id="IPR028889">
    <property type="entry name" value="USP"/>
</dbReference>
<keyword evidence="4" id="KW-0645">Protease</keyword>
<dbReference type="InterPro" id="IPR001394">
    <property type="entry name" value="Peptidase_C19_UCH"/>
</dbReference>
<dbReference type="GO" id="GO:0016579">
    <property type="term" value="P:protein deubiquitination"/>
    <property type="evidence" value="ECO:0007669"/>
    <property type="project" value="InterPro"/>
</dbReference>
<keyword evidence="9" id="KW-0472">Membrane</keyword>
<keyword evidence="12" id="KW-1185">Reference proteome</keyword>
<accession>A0A3N4M3L4</accession>
<sequence length="837" mass="90343">MGPRPPPPTISLQYLLTTTDLFTIVTTIALVVLVYFLLTNLPQPVYNLVQILGRVGGEIMGIDGKEGRERLELLFGGLGGSSRGGGGGGIFSRVWGIFSNSIGVEAGNGVQYGDEDGGSDETEDGICGLWNQGNTCYQNSVLQAMASLTSWRRHLDAVAYTQNEDGEPRLVVVSLKGILGALNRYGKPLYVPGPLSGGTERGGWIYNEQQDAQEFFQKVTAGVEREVAKLWEGLRTSIRGLGLGEAVRGLSICEDGADDRKEGEKSSEGEKKKVRGKKKVSSDPAERIRRWIKPGELECPFLGWAAQRVGCLKCGLPLSLPSDYECTLEECLAEYTLIEHISQVDCDKCTLLYHRSRLLNLLENLPSRSSPSSFYLKGNLSNRLEIVNQAISEDNFSPEVFEKLALPKGQRVGVTKTKQTMIARPPKVLVCHLNRSQFDIHSGVVRKNFAGVKVPLWLDIGAVPGVVVGGEEWEVDPAKPISGNREEGEGVESGGGLYELKGLVAHYGGHHNGHYICYRKTGKRWWRISDHQVYRVMAAEVEGVMNGFMAFYERVVDEEALGEWRRRREKEKEVAREVARVKRVLVDGRKEGELGLEMPRAGGVGMLGKAVGVGVGAGVGGLGLGLSLGKGKFGSDSDVEAVLMGLAVGTLMGEARKEESEELDIGVGVGEVKEEDEAEAVKEEQNSEGLPLDPDSVLPAAGPLTPVKAVSLITTDTEKLNQAPQKIENETEKEKETQKEKAQLLSPLEGGGERVRVDIGVNTTANGAVIAMMNVDGKEEDTKARPPTPTPPAAQTSTSPTPPEKKRAKKGKGGVVVNGSVTVDVGKEEGGKAVLVN</sequence>
<organism evidence="11 12">
    <name type="scientific">Terfezia boudieri ATCC MYA-4762</name>
    <dbReference type="NCBI Taxonomy" id="1051890"/>
    <lineage>
        <taxon>Eukaryota</taxon>
        <taxon>Fungi</taxon>
        <taxon>Dikarya</taxon>
        <taxon>Ascomycota</taxon>
        <taxon>Pezizomycotina</taxon>
        <taxon>Pezizomycetes</taxon>
        <taxon>Pezizales</taxon>
        <taxon>Pezizaceae</taxon>
        <taxon>Terfezia</taxon>
    </lineage>
</organism>
<keyword evidence="7" id="KW-0788">Thiol protease</keyword>
<dbReference type="EMBL" id="ML121527">
    <property type="protein sequence ID" value="RPB29744.1"/>
    <property type="molecule type" value="Genomic_DNA"/>
</dbReference>
<name>A0A3N4M3L4_9PEZI</name>
<keyword evidence="9" id="KW-0812">Transmembrane</keyword>
<dbReference type="Gene3D" id="3.90.70.10">
    <property type="entry name" value="Cysteine proteinases"/>
    <property type="match status" value="1"/>
</dbReference>
<comment type="catalytic activity">
    <reaction evidence="1">
        <text>Thiol-dependent hydrolysis of ester, thioester, amide, peptide and isopeptide bonds formed by the C-terminal Gly of ubiquitin (a 76-residue protein attached to proteins as an intracellular targeting signal).</text>
        <dbReference type="EC" id="3.4.19.12"/>
    </reaction>
</comment>
<keyword evidence="9" id="KW-1133">Transmembrane helix</keyword>
<evidence type="ECO:0000259" key="10">
    <source>
        <dbReference type="PROSITE" id="PS50235"/>
    </source>
</evidence>
<feature type="region of interest" description="Disordered" evidence="8">
    <location>
        <begin position="720"/>
        <end position="749"/>
    </location>
</feature>
<feature type="compositionally biased region" description="Basic and acidic residues" evidence="8">
    <location>
        <begin position="727"/>
        <end position="742"/>
    </location>
</feature>
<dbReference type="InterPro" id="IPR038765">
    <property type="entry name" value="Papain-like_cys_pep_sf"/>
</dbReference>
<dbReference type="Pfam" id="PF00443">
    <property type="entry name" value="UCH"/>
    <property type="match status" value="1"/>
</dbReference>
<dbReference type="InParanoid" id="A0A3N4M3L4"/>
<feature type="region of interest" description="Disordered" evidence="8">
    <location>
        <begin position="257"/>
        <end position="281"/>
    </location>
</feature>
<dbReference type="GO" id="GO:0005829">
    <property type="term" value="C:cytosol"/>
    <property type="evidence" value="ECO:0007669"/>
    <property type="project" value="TreeGrafter"/>
</dbReference>